<evidence type="ECO:0000313" key="2">
    <source>
        <dbReference type="EMBL" id="GHC63597.1"/>
    </source>
</evidence>
<dbReference type="AlphaFoldDB" id="A0A918TU53"/>
<feature type="domain" description="MEKHLA" evidence="1">
    <location>
        <begin position="8"/>
        <end position="142"/>
    </location>
</feature>
<evidence type="ECO:0000259" key="1">
    <source>
        <dbReference type="Pfam" id="PF08670"/>
    </source>
</evidence>
<gene>
    <name evidence="2" type="ORF">GCM10007315_29930</name>
</gene>
<proteinExistence type="predicted"/>
<keyword evidence="3" id="KW-1185">Reference proteome</keyword>
<dbReference type="InterPro" id="IPR035965">
    <property type="entry name" value="PAS-like_dom_sf"/>
</dbReference>
<dbReference type="RefSeq" id="WP_189412559.1">
    <property type="nucleotide sequence ID" value="NZ_BMYJ01000010.1"/>
</dbReference>
<name>A0A918TU53_9RHOB</name>
<dbReference type="SUPFAM" id="SSF55785">
    <property type="entry name" value="PYP-like sensor domain (PAS domain)"/>
    <property type="match status" value="1"/>
</dbReference>
<reference evidence="2" key="1">
    <citation type="journal article" date="2014" name="Int. J. Syst. Evol. Microbiol.">
        <title>Complete genome sequence of Corynebacterium casei LMG S-19264T (=DSM 44701T), isolated from a smear-ripened cheese.</title>
        <authorList>
            <consortium name="US DOE Joint Genome Institute (JGI-PGF)"/>
            <person name="Walter F."/>
            <person name="Albersmeier A."/>
            <person name="Kalinowski J."/>
            <person name="Ruckert C."/>
        </authorList>
    </citation>
    <scope>NUCLEOTIDE SEQUENCE</scope>
    <source>
        <strain evidence="2">KCTC 23310</strain>
    </source>
</reference>
<dbReference type="InterPro" id="IPR013978">
    <property type="entry name" value="MEKHLA"/>
</dbReference>
<dbReference type="EMBL" id="BMYJ01000010">
    <property type="protein sequence ID" value="GHC63597.1"/>
    <property type="molecule type" value="Genomic_DNA"/>
</dbReference>
<evidence type="ECO:0000313" key="3">
    <source>
        <dbReference type="Proteomes" id="UP000638981"/>
    </source>
</evidence>
<dbReference type="Pfam" id="PF08670">
    <property type="entry name" value="MEKHLA"/>
    <property type="match status" value="1"/>
</dbReference>
<accession>A0A918TU53</accession>
<comment type="caution">
    <text evidence="2">The sequence shown here is derived from an EMBL/GenBank/DDBJ whole genome shotgun (WGS) entry which is preliminary data.</text>
</comment>
<protein>
    <submittedName>
        <fullName evidence="2">MEKHLA domain-containing protein</fullName>
    </submittedName>
</protein>
<sequence length="152" mass="16813">MEWFSDAARAYAALLSESLFRLTGRAIPADAEQLFEYALPLVSHGTQADPIFRYANRAALDLWGMDWASFTALPSRLSAEAEPDIQGDRQALLQKALQQGFVSDYSGIRISANGQRFRIAQTVLWNVTDRDGQRHGQAALIGSVEPYRAPLA</sequence>
<dbReference type="Proteomes" id="UP000638981">
    <property type="component" value="Unassembled WGS sequence"/>
</dbReference>
<organism evidence="2 3">
    <name type="scientific">Neogemmobacter tilapiae</name>
    <dbReference type="NCBI Taxonomy" id="875041"/>
    <lineage>
        <taxon>Bacteria</taxon>
        <taxon>Pseudomonadati</taxon>
        <taxon>Pseudomonadota</taxon>
        <taxon>Alphaproteobacteria</taxon>
        <taxon>Rhodobacterales</taxon>
        <taxon>Paracoccaceae</taxon>
        <taxon>Neogemmobacter</taxon>
    </lineage>
</organism>
<reference evidence="2" key="2">
    <citation type="submission" date="2020-09" db="EMBL/GenBank/DDBJ databases">
        <authorList>
            <person name="Sun Q."/>
            <person name="Kim S."/>
        </authorList>
    </citation>
    <scope>NUCLEOTIDE SEQUENCE</scope>
    <source>
        <strain evidence="2">KCTC 23310</strain>
    </source>
</reference>